<sequence>MVIGTSRFPKQARTYDLVIMVSMTYCENANTDNTDRRGRRFLRLATSQHSIRTKKMRAQKEMRSIVALIAI</sequence>
<keyword evidence="2" id="KW-1185">Reference proteome</keyword>
<name>W7TWQ1_9STRA</name>
<evidence type="ECO:0000313" key="2">
    <source>
        <dbReference type="Proteomes" id="UP000019335"/>
    </source>
</evidence>
<dbReference type="EMBL" id="AZIL01001060">
    <property type="protein sequence ID" value="EWM25061.1"/>
    <property type="molecule type" value="Genomic_DNA"/>
</dbReference>
<dbReference type="Proteomes" id="UP000019335">
    <property type="component" value="Chromosome 12"/>
</dbReference>
<protein>
    <submittedName>
        <fullName evidence="1">Uncharacterized protein</fullName>
    </submittedName>
</protein>
<proteinExistence type="predicted"/>
<dbReference type="AlphaFoldDB" id="W7TWQ1"/>
<reference evidence="1 2" key="1">
    <citation type="journal article" date="2014" name="Mol. Plant">
        <title>Chromosome Scale Genome Assembly and Transcriptome Profiling of Nannochloropsis gaditana in Nitrogen Depletion.</title>
        <authorList>
            <person name="Corteggiani Carpinelli E."/>
            <person name="Telatin A."/>
            <person name="Vitulo N."/>
            <person name="Forcato C."/>
            <person name="D'Angelo M."/>
            <person name="Schiavon R."/>
            <person name="Vezzi A."/>
            <person name="Giacometti G.M."/>
            <person name="Morosinotto T."/>
            <person name="Valle G."/>
        </authorList>
    </citation>
    <scope>NUCLEOTIDE SEQUENCE [LARGE SCALE GENOMIC DNA]</scope>
    <source>
        <strain evidence="1 2">B-31</strain>
    </source>
</reference>
<organism evidence="1 2">
    <name type="scientific">Nannochloropsis gaditana</name>
    <dbReference type="NCBI Taxonomy" id="72520"/>
    <lineage>
        <taxon>Eukaryota</taxon>
        <taxon>Sar</taxon>
        <taxon>Stramenopiles</taxon>
        <taxon>Ochrophyta</taxon>
        <taxon>Eustigmatophyceae</taxon>
        <taxon>Eustigmatales</taxon>
        <taxon>Monodopsidaceae</taxon>
        <taxon>Nannochloropsis</taxon>
    </lineage>
</organism>
<evidence type="ECO:0000313" key="1">
    <source>
        <dbReference type="EMBL" id="EWM25061.1"/>
    </source>
</evidence>
<gene>
    <name evidence="1" type="ORF">Naga_100098g11</name>
</gene>
<accession>W7TWQ1</accession>
<comment type="caution">
    <text evidence="1">The sequence shown here is derived from an EMBL/GenBank/DDBJ whole genome shotgun (WGS) entry which is preliminary data.</text>
</comment>